<evidence type="ECO:0000256" key="4">
    <source>
        <dbReference type="ARBA" id="ARBA00022777"/>
    </source>
</evidence>
<feature type="domain" description="Protein kinase" evidence="8">
    <location>
        <begin position="666"/>
        <end position="919"/>
    </location>
</feature>
<feature type="compositionally biased region" description="Basic and acidic residues" evidence="7">
    <location>
        <begin position="124"/>
        <end position="147"/>
    </location>
</feature>
<sequence length="1090" mass="124912">MSYLKNRNRLMADLYTTPRSHTNTMHGQEEKDGSNKVRDITTNTTQPKWAIHTADDKEWKSDFSANNNLVLSPTENGDGTQSSGFPKASLLKYEIRHLTNLKQIEGPEQFLSKNTKNPSVPITEQRENEKADGKSDSEDENMTERLRSTRYSSSRNSDDLLGRSSYRSTRTSYSDDIGGLTRGTSAGSSRYRRSVLDDPLDTYRSSRSSRRLDDYTPTTDYSTTSSSRYDRPYRSTTSADETRSYRTTSRRTLDDPVIESPRRSRRSKVNGIDTAITTTSVTATVDGDCNKCKEKQERIIQLENDKNKEFEKCKEKDLRIEELEKQCSRDSEKRKEKDERIQDLIKELKNLSEDVKSKQELVKDLESELKTQRTNYDQKLNDLQSLESEFVEQEEIQIRMEKDLNDREERIEQLEHEIQVERDTIKSKEDLIEELTIQLEELKETLEMKEEKILELEKDFENASVALMNGIKQMEQQPRSGEDIHELEAQLQDSLDERDGFMKEIKKLERELKKINNSLEEEKNQTRRLGIKLEDANYEIGRLRQELINSQLENEKIVEENEDLAVDNEDLIKERDEIIQIYEELYRESERLKHEVKIWKTVFDNNKDNIDEDEMREAMSEGDALEENGKESSDEEELIELEEDQSLLVPPRDDIRIKVTDVSKAFEQSEEISRGKFGKVYKMVARATGDTYAAKYIKVTPKLREDVLNTIDIMKKIHHVRLMNLFDVYDLGSQIVMILEYVGGGMLFERIVEKNSLTEAECALYIKQVLQGLHHLHLQNIAHLELKPENIICVNRSNMDIKIIDFGLAKQLSHDKPIKITAGSPEFVAPEILSFDPVSLNSDLWSVGVITYILLSGISPFIGDDDNDTLMNVSCGEYEYDDQAFGQITNDAKSFIDKLLVSNPKKRGNVGRCLQHPWINSNWQSKQSKINLGNLKTFLKKHKEKVNVSARGAIRRFSSFGVGGHAHGLLGGRGGSPVSVGSSRSPSKHLLVPNALQSCVINEDEEEEEEADENQNIRNINDSLRSGPIFTVTKEAERPPSGDYGEALPDFNTDTPDGLRNYLQQMINTGLLPGRSGPPDMSEQFSDEDH</sequence>
<dbReference type="PROSITE" id="PS50011">
    <property type="entry name" value="PROTEIN_KINASE_DOM"/>
    <property type="match status" value="1"/>
</dbReference>
<evidence type="ECO:0000313" key="10">
    <source>
        <dbReference type="Proteomes" id="UP000594262"/>
    </source>
</evidence>
<feature type="compositionally biased region" description="Low complexity" evidence="7">
    <location>
        <begin position="215"/>
        <end position="227"/>
    </location>
</feature>
<dbReference type="Gene3D" id="1.10.510.10">
    <property type="entry name" value="Transferase(Phosphotransferase) domain 1"/>
    <property type="match status" value="1"/>
</dbReference>
<dbReference type="GeneID" id="136817276"/>
<keyword evidence="3" id="KW-0547">Nucleotide-binding</keyword>
<dbReference type="InterPro" id="IPR011009">
    <property type="entry name" value="Kinase-like_dom_sf"/>
</dbReference>
<dbReference type="GO" id="GO:0035556">
    <property type="term" value="P:intracellular signal transduction"/>
    <property type="evidence" value="ECO:0007669"/>
    <property type="project" value="TreeGrafter"/>
</dbReference>
<feature type="compositionally biased region" description="Basic and acidic residues" evidence="7">
    <location>
        <begin position="27"/>
        <end position="39"/>
    </location>
</feature>
<evidence type="ECO:0000256" key="2">
    <source>
        <dbReference type="ARBA" id="ARBA00022679"/>
    </source>
</evidence>
<dbReference type="AlphaFoldDB" id="A0A7M5UWQ4"/>
<dbReference type="FunFam" id="1.10.510.10:FF:000571">
    <property type="entry name" value="Maternal embryonic leucine zipper kinase"/>
    <property type="match status" value="1"/>
</dbReference>
<feature type="compositionally biased region" description="Polar residues" evidence="7">
    <location>
        <begin position="111"/>
        <end position="122"/>
    </location>
</feature>
<protein>
    <recommendedName>
        <fullName evidence="8">Protein kinase domain-containing protein</fullName>
    </recommendedName>
</protein>
<keyword evidence="1" id="KW-0723">Serine/threonine-protein kinase</keyword>
<feature type="compositionally biased region" description="Low complexity" evidence="7">
    <location>
        <begin position="163"/>
        <end position="174"/>
    </location>
</feature>
<dbReference type="PANTHER" id="PTHR24342">
    <property type="entry name" value="SERINE/THREONINE-PROTEIN KINASE 17"/>
    <property type="match status" value="1"/>
</dbReference>
<dbReference type="Pfam" id="PF00069">
    <property type="entry name" value="Pkinase"/>
    <property type="match status" value="1"/>
</dbReference>
<dbReference type="Proteomes" id="UP000594262">
    <property type="component" value="Unplaced"/>
</dbReference>
<proteinExistence type="predicted"/>
<dbReference type="SUPFAM" id="SSF56112">
    <property type="entry name" value="Protein kinase-like (PK-like)"/>
    <property type="match status" value="1"/>
</dbReference>
<dbReference type="PANTHER" id="PTHR24342:SF20">
    <property type="entry name" value="MYOSIN LIGHT CHAIN KINASE, SMOOTH MUSCLE"/>
    <property type="match status" value="1"/>
</dbReference>
<evidence type="ECO:0000256" key="6">
    <source>
        <dbReference type="SAM" id="Coils"/>
    </source>
</evidence>
<evidence type="ECO:0000256" key="3">
    <source>
        <dbReference type="ARBA" id="ARBA00022741"/>
    </source>
</evidence>
<evidence type="ECO:0000256" key="5">
    <source>
        <dbReference type="ARBA" id="ARBA00022840"/>
    </source>
</evidence>
<evidence type="ECO:0000256" key="1">
    <source>
        <dbReference type="ARBA" id="ARBA00022527"/>
    </source>
</evidence>
<evidence type="ECO:0000313" key="9">
    <source>
        <dbReference type="EnsemblMetazoa" id="CLYHEMP002520.2"/>
    </source>
</evidence>
<feature type="region of interest" description="Disordered" evidence="7">
    <location>
        <begin position="18"/>
        <end position="39"/>
    </location>
</feature>
<evidence type="ECO:0000256" key="7">
    <source>
        <dbReference type="SAM" id="MobiDB-lite"/>
    </source>
</evidence>
<dbReference type="Gene3D" id="3.30.200.20">
    <property type="entry name" value="Phosphorylase Kinase, domain 1"/>
    <property type="match status" value="1"/>
</dbReference>
<keyword evidence="10" id="KW-1185">Reference proteome</keyword>
<feature type="region of interest" description="Disordered" evidence="7">
    <location>
        <begin position="106"/>
        <end position="270"/>
    </location>
</feature>
<dbReference type="RefSeq" id="XP_066929710.1">
    <property type="nucleotide sequence ID" value="XM_067073609.1"/>
</dbReference>
<keyword evidence="2" id="KW-0808">Transferase</keyword>
<dbReference type="GO" id="GO:0043065">
    <property type="term" value="P:positive regulation of apoptotic process"/>
    <property type="evidence" value="ECO:0007669"/>
    <property type="project" value="TreeGrafter"/>
</dbReference>
<dbReference type="GO" id="GO:0005634">
    <property type="term" value="C:nucleus"/>
    <property type="evidence" value="ECO:0007669"/>
    <property type="project" value="TreeGrafter"/>
</dbReference>
<dbReference type="GO" id="GO:0004674">
    <property type="term" value="F:protein serine/threonine kinase activity"/>
    <property type="evidence" value="ECO:0007669"/>
    <property type="project" value="UniProtKB-KW"/>
</dbReference>
<organism evidence="9 10">
    <name type="scientific">Clytia hemisphaerica</name>
    <dbReference type="NCBI Taxonomy" id="252671"/>
    <lineage>
        <taxon>Eukaryota</taxon>
        <taxon>Metazoa</taxon>
        <taxon>Cnidaria</taxon>
        <taxon>Hydrozoa</taxon>
        <taxon>Hydroidolina</taxon>
        <taxon>Leptothecata</taxon>
        <taxon>Obeliida</taxon>
        <taxon>Clytiidae</taxon>
        <taxon>Clytia</taxon>
    </lineage>
</organism>
<feature type="region of interest" description="Disordered" evidence="7">
    <location>
        <begin position="1034"/>
        <end position="1057"/>
    </location>
</feature>
<name>A0A7M5UWQ4_9CNID</name>
<dbReference type="GO" id="GO:0005524">
    <property type="term" value="F:ATP binding"/>
    <property type="evidence" value="ECO:0007669"/>
    <property type="project" value="UniProtKB-KW"/>
</dbReference>
<dbReference type="InterPro" id="IPR000719">
    <property type="entry name" value="Prot_kinase_dom"/>
</dbReference>
<dbReference type="EnsemblMetazoa" id="CLYHEMT002520.2">
    <property type="protein sequence ID" value="CLYHEMP002520.2"/>
    <property type="gene ID" value="CLYHEMG002520"/>
</dbReference>
<dbReference type="OrthoDB" id="504170at2759"/>
<accession>A0A7M5UWQ4</accession>
<keyword evidence="5" id="KW-0067">ATP-binding</keyword>
<feature type="region of interest" description="Disordered" evidence="7">
    <location>
        <begin position="1070"/>
        <end position="1090"/>
    </location>
</feature>
<keyword evidence="4" id="KW-0418">Kinase</keyword>
<keyword evidence="6" id="KW-0175">Coiled coil</keyword>
<feature type="coiled-coil region" evidence="6">
    <location>
        <begin position="292"/>
        <end position="595"/>
    </location>
</feature>
<evidence type="ECO:0000259" key="8">
    <source>
        <dbReference type="PROSITE" id="PS50011"/>
    </source>
</evidence>
<reference evidence="9" key="1">
    <citation type="submission" date="2021-01" db="UniProtKB">
        <authorList>
            <consortium name="EnsemblMetazoa"/>
        </authorList>
    </citation>
    <scope>IDENTIFICATION</scope>
</reference>